<evidence type="ECO:0000313" key="1">
    <source>
        <dbReference type="EMBL" id="KIW69983.1"/>
    </source>
</evidence>
<dbReference type="EMBL" id="KN846957">
    <property type="protein sequence ID" value="KIW69983.1"/>
    <property type="molecule type" value="Genomic_DNA"/>
</dbReference>
<protein>
    <submittedName>
        <fullName evidence="1">Uncharacterized protein</fullName>
    </submittedName>
</protein>
<dbReference type="AlphaFoldDB" id="A0A0D2FP18"/>
<keyword evidence="2" id="KW-1185">Reference proteome</keyword>
<sequence length="159" mass="17687">MVAPPHTSQPSFLQQKKPVQFWASWLDANTADEAINRFRPTPGVPTELFITANDHSGGVRLSPLLPGRTDAMPSIEEQNVERLRFAAEAMQMDLSARIIHYYVLGTGRYLGTLQWPPTGVQNTKFMLGLEDSLVRTAPQQAGIDTLRVDLQASTGKRNR</sequence>
<proteinExistence type="predicted"/>
<dbReference type="Proteomes" id="UP000054266">
    <property type="component" value="Unassembled WGS sequence"/>
</dbReference>
<dbReference type="HOGENOM" id="CLU_1660511_0_0_1"/>
<dbReference type="STRING" id="5601.A0A0D2FP18"/>
<accession>A0A0D2FP18</accession>
<evidence type="ECO:0000313" key="2">
    <source>
        <dbReference type="Proteomes" id="UP000054266"/>
    </source>
</evidence>
<reference evidence="1 2" key="1">
    <citation type="submission" date="2015-01" db="EMBL/GenBank/DDBJ databases">
        <title>The Genome Sequence of Capronia semiimmersa CBS27337.</title>
        <authorList>
            <consortium name="The Broad Institute Genomics Platform"/>
            <person name="Cuomo C."/>
            <person name="de Hoog S."/>
            <person name="Gorbushina A."/>
            <person name="Stielow B."/>
            <person name="Teixiera M."/>
            <person name="Abouelleil A."/>
            <person name="Chapman S.B."/>
            <person name="Priest M."/>
            <person name="Young S.K."/>
            <person name="Wortman J."/>
            <person name="Nusbaum C."/>
            <person name="Birren B."/>
        </authorList>
    </citation>
    <scope>NUCLEOTIDE SEQUENCE [LARGE SCALE GENOMIC DNA]</scope>
    <source>
        <strain evidence="1 2">CBS 27337</strain>
    </source>
</reference>
<name>A0A0D2FP18_9EURO</name>
<organism evidence="1 2">
    <name type="scientific">Phialophora macrospora</name>
    <dbReference type="NCBI Taxonomy" id="1851006"/>
    <lineage>
        <taxon>Eukaryota</taxon>
        <taxon>Fungi</taxon>
        <taxon>Dikarya</taxon>
        <taxon>Ascomycota</taxon>
        <taxon>Pezizomycotina</taxon>
        <taxon>Eurotiomycetes</taxon>
        <taxon>Chaetothyriomycetidae</taxon>
        <taxon>Chaetothyriales</taxon>
        <taxon>Herpotrichiellaceae</taxon>
        <taxon>Phialophora</taxon>
    </lineage>
</organism>
<gene>
    <name evidence="1" type="ORF">PV04_02295</name>
</gene>